<dbReference type="AlphaFoldDB" id="A0A6I6JYY4"/>
<keyword evidence="8" id="KW-0175">Coiled coil</keyword>
<evidence type="ECO:0000313" key="10">
    <source>
        <dbReference type="EMBL" id="QGY44353.1"/>
    </source>
</evidence>
<dbReference type="EMBL" id="CP046401">
    <property type="protein sequence ID" value="QGY44353.1"/>
    <property type="molecule type" value="Genomic_DNA"/>
</dbReference>
<dbReference type="GO" id="GO:0004029">
    <property type="term" value="F:aldehyde dehydrogenase (NAD+) activity"/>
    <property type="evidence" value="ECO:0007669"/>
    <property type="project" value="TreeGrafter"/>
</dbReference>
<dbReference type="InterPro" id="IPR015590">
    <property type="entry name" value="Aldehyde_DH_dom"/>
</dbReference>
<dbReference type="GO" id="GO:0005737">
    <property type="term" value="C:cytoplasm"/>
    <property type="evidence" value="ECO:0007669"/>
    <property type="project" value="TreeGrafter"/>
</dbReference>
<dbReference type="KEGG" id="mcos:GM418_12005"/>
<evidence type="ECO:0000256" key="7">
    <source>
        <dbReference type="RuleBase" id="RU003345"/>
    </source>
</evidence>
<dbReference type="Gene3D" id="3.40.605.10">
    <property type="entry name" value="Aldehyde Dehydrogenase, Chain A, domain 1"/>
    <property type="match status" value="1"/>
</dbReference>
<dbReference type="InterPro" id="IPR016161">
    <property type="entry name" value="Ald_DH/histidinol_DH"/>
</dbReference>
<dbReference type="InterPro" id="IPR016160">
    <property type="entry name" value="Ald_DH_CS_CYS"/>
</dbReference>
<dbReference type="PIRSF" id="PIRSF036492">
    <property type="entry name" value="ALDH"/>
    <property type="match status" value="1"/>
</dbReference>
<dbReference type="InterPro" id="IPR016162">
    <property type="entry name" value="Ald_DH_N"/>
</dbReference>
<evidence type="ECO:0000256" key="6">
    <source>
        <dbReference type="PROSITE-ProRule" id="PRU10007"/>
    </source>
</evidence>
<organism evidence="10 11">
    <name type="scientific">Maribellus comscasis</name>
    <dbReference type="NCBI Taxonomy" id="2681766"/>
    <lineage>
        <taxon>Bacteria</taxon>
        <taxon>Pseudomonadati</taxon>
        <taxon>Bacteroidota</taxon>
        <taxon>Bacteroidia</taxon>
        <taxon>Marinilabiliales</taxon>
        <taxon>Prolixibacteraceae</taxon>
        <taxon>Maribellus</taxon>
    </lineage>
</organism>
<protein>
    <recommendedName>
        <fullName evidence="4">Aldehyde dehydrogenase</fullName>
    </recommendedName>
</protein>
<dbReference type="PANTHER" id="PTHR43570:SF16">
    <property type="entry name" value="ALDEHYDE DEHYDROGENASE TYPE III, ISOFORM Q"/>
    <property type="match status" value="1"/>
</dbReference>
<evidence type="ECO:0000256" key="8">
    <source>
        <dbReference type="SAM" id="Coils"/>
    </source>
</evidence>
<evidence type="ECO:0000256" key="2">
    <source>
        <dbReference type="ARBA" id="ARBA00023002"/>
    </source>
</evidence>
<evidence type="ECO:0000313" key="11">
    <source>
        <dbReference type="Proteomes" id="UP000428260"/>
    </source>
</evidence>
<dbReference type="PANTHER" id="PTHR43570">
    <property type="entry name" value="ALDEHYDE DEHYDROGENASE"/>
    <property type="match status" value="1"/>
</dbReference>
<sequence length="466" mass="52633">MLENQLAGEMKKLKQIIQAQDDFFYSNITLDVNFRIKKLKELKLAIKKYEAELITAFRKDLGKGKFEVISSEIGLVQNELTQHIKHLKRWARPKRAGTPLYAFPSKSFVYKQPLGRILIISPFNYPFMLTIAPLVGALSAGNVAVLKPSEAVTNVTDIIEKIISEVFDREYVSVVKGDALKSQKLLSYQWDKIFFTGSSRVGKIVLQAAATHITPVVLELGGKNPVIVDKDANLKIAARRIIWGKLLNGGQSCVAPDYLFVHESVKNKFLELMVASIKAMYPGSPMENRDFTRIVSSSAVRRVSELLKGSTVYYGGDYDEKTNYFSPTILTDVLPDSPVMRDEIFGPVLPVLSFHCLDEVFSFLRRGEKPLATYYFSESRKKQKEFLKRTASGDAMINDVVIHFTNLSLPFGGVGNSGMGSYHGKRSFDVFSHERSVMKTSSKIDLPLRYPPYKKWVFKVLRLLFK</sequence>
<dbReference type="RefSeq" id="WP_158866394.1">
    <property type="nucleotide sequence ID" value="NZ_CP046401.1"/>
</dbReference>
<dbReference type="GO" id="GO:0006081">
    <property type="term" value="P:aldehyde metabolic process"/>
    <property type="evidence" value="ECO:0007669"/>
    <property type="project" value="InterPro"/>
</dbReference>
<dbReference type="Proteomes" id="UP000428260">
    <property type="component" value="Chromosome"/>
</dbReference>
<reference evidence="10 11" key="1">
    <citation type="submission" date="2019-11" db="EMBL/GenBank/DDBJ databases">
        <authorList>
            <person name="Zheng R.K."/>
            <person name="Sun C.M."/>
        </authorList>
    </citation>
    <scope>NUCLEOTIDE SEQUENCE [LARGE SCALE GENOMIC DNA]</scope>
    <source>
        <strain evidence="10 11">WC007</strain>
    </source>
</reference>
<dbReference type="CDD" id="cd07136">
    <property type="entry name" value="ALDH_YwdH-P39616"/>
    <property type="match status" value="1"/>
</dbReference>
<dbReference type="SUPFAM" id="SSF53720">
    <property type="entry name" value="ALDH-like"/>
    <property type="match status" value="1"/>
</dbReference>
<accession>A0A6I6JYY4</accession>
<dbReference type="PROSITE" id="PS00070">
    <property type="entry name" value="ALDEHYDE_DEHYDR_CYS"/>
    <property type="match status" value="1"/>
</dbReference>
<evidence type="ECO:0000256" key="1">
    <source>
        <dbReference type="ARBA" id="ARBA00009986"/>
    </source>
</evidence>
<name>A0A6I6JYY4_9BACT</name>
<dbReference type="InterPro" id="IPR029510">
    <property type="entry name" value="Ald_DH_CS_GLU"/>
</dbReference>
<keyword evidence="3" id="KW-0520">NAD</keyword>
<feature type="active site" evidence="5 6">
    <location>
        <position position="219"/>
    </location>
</feature>
<evidence type="ECO:0000259" key="9">
    <source>
        <dbReference type="Pfam" id="PF00171"/>
    </source>
</evidence>
<evidence type="ECO:0000256" key="5">
    <source>
        <dbReference type="PIRSR" id="PIRSR036492-1"/>
    </source>
</evidence>
<dbReference type="FunFam" id="3.40.605.10:FF:000004">
    <property type="entry name" value="Aldehyde dehydrogenase"/>
    <property type="match status" value="1"/>
</dbReference>
<dbReference type="FunFam" id="3.40.309.10:FF:000003">
    <property type="entry name" value="Aldehyde dehydrogenase"/>
    <property type="match status" value="1"/>
</dbReference>
<evidence type="ECO:0000256" key="3">
    <source>
        <dbReference type="ARBA" id="ARBA00023027"/>
    </source>
</evidence>
<comment type="similarity">
    <text evidence="1 4 7">Belongs to the aldehyde dehydrogenase family.</text>
</comment>
<dbReference type="InterPro" id="IPR016163">
    <property type="entry name" value="Ald_DH_C"/>
</dbReference>
<feature type="active site" evidence="5">
    <location>
        <position position="253"/>
    </location>
</feature>
<feature type="coiled-coil region" evidence="8">
    <location>
        <begin position="32"/>
        <end position="59"/>
    </location>
</feature>
<dbReference type="Gene3D" id="3.40.309.10">
    <property type="entry name" value="Aldehyde Dehydrogenase, Chain A, domain 2"/>
    <property type="match status" value="1"/>
</dbReference>
<dbReference type="InterPro" id="IPR012394">
    <property type="entry name" value="Aldehyde_DH_NAD(P)"/>
</dbReference>
<evidence type="ECO:0000256" key="4">
    <source>
        <dbReference type="PIRNR" id="PIRNR036492"/>
    </source>
</evidence>
<keyword evidence="2 4" id="KW-0560">Oxidoreductase</keyword>
<keyword evidence="11" id="KW-1185">Reference proteome</keyword>
<gene>
    <name evidence="10" type="ORF">GM418_12005</name>
</gene>
<proteinExistence type="inferred from homology"/>
<dbReference type="PROSITE" id="PS00687">
    <property type="entry name" value="ALDEHYDE_DEHYDR_GLU"/>
    <property type="match status" value="1"/>
</dbReference>
<dbReference type="Pfam" id="PF00171">
    <property type="entry name" value="Aldedh"/>
    <property type="match status" value="1"/>
</dbReference>
<feature type="domain" description="Aldehyde dehydrogenase" evidence="9">
    <location>
        <begin position="12"/>
        <end position="436"/>
    </location>
</feature>